<evidence type="ECO:0000313" key="2">
    <source>
        <dbReference type="Proteomes" id="UP000198861"/>
    </source>
</evidence>
<keyword evidence="2" id="KW-1185">Reference proteome</keyword>
<dbReference type="RefSeq" id="WP_091013224.1">
    <property type="nucleotide sequence ID" value="NZ_FOKJ01000023.1"/>
</dbReference>
<organism evidence="1 2">
    <name type="scientific">Azotobacter beijerinckii</name>
    <dbReference type="NCBI Taxonomy" id="170623"/>
    <lineage>
        <taxon>Bacteria</taxon>
        <taxon>Pseudomonadati</taxon>
        <taxon>Pseudomonadota</taxon>
        <taxon>Gammaproteobacteria</taxon>
        <taxon>Pseudomonadales</taxon>
        <taxon>Pseudomonadaceae</taxon>
        <taxon>Azotobacter</taxon>
    </lineage>
</organism>
<proteinExistence type="predicted"/>
<protein>
    <recommendedName>
        <fullName evidence="3">IPT/TIG domain-containing protein</fullName>
    </recommendedName>
</protein>
<reference evidence="1 2" key="1">
    <citation type="submission" date="2016-10" db="EMBL/GenBank/DDBJ databases">
        <authorList>
            <person name="Varghese N."/>
            <person name="Submissions S."/>
        </authorList>
    </citation>
    <scope>NUCLEOTIDE SEQUENCE [LARGE SCALE GENOMIC DNA]</scope>
    <source>
        <strain evidence="1 2">DSM 282</strain>
    </source>
</reference>
<sequence>MRIDFSPVRSDLGLTASKSGDTLTVNGESFDFSQLPDGATLPAEAIGSPLFCGPVERVGGELHVTLLLPHGPNPAQAQAFPQPITVTADGQIPLPAGVAEEEQSA</sequence>
<comment type="caution">
    <text evidence="1">The sequence shown here is derived from an EMBL/GenBank/DDBJ whole genome shotgun (WGS) entry which is preliminary data.</text>
</comment>
<evidence type="ECO:0008006" key="3">
    <source>
        <dbReference type="Google" id="ProtNLM"/>
    </source>
</evidence>
<dbReference type="Proteomes" id="UP000198861">
    <property type="component" value="Unassembled WGS sequence"/>
</dbReference>
<dbReference type="EMBL" id="FOKJ01000023">
    <property type="protein sequence ID" value="SFB18874.1"/>
    <property type="molecule type" value="Genomic_DNA"/>
</dbReference>
<gene>
    <name evidence="1" type="ORF">SAMN04244571_01710</name>
</gene>
<evidence type="ECO:0000313" key="1">
    <source>
        <dbReference type="EMBL" id="SFB18874.1"/>
    </source>
</evidence>
<accession>A0A1I0YZT2</accession>
<name>A0A1I0YZT2_9GAMM</name>